<sequence length="226" mass="24973">MADTITITRTVFDRGPRPVTRGWFHFIAALASVVAGSVLATYAWMTIVWWQALGVTLYAVSVVVLFGVSAAYHLGRWRSQRTVEGWRRADHATIAFFIAATYTPFCLIALESTQATWMLVSAWTGAALGIALNLVWIDHPRWLSVVVYLTLGWLIVPLVPELWSGVGPAVVWLLFAGGMVYSLGALMYGFRWPGRDASVIGYHEHFHTATIVAAAVHQVAVWMVVV</sequence>
<feature type="binding site" evidence="7">
    <location>
        <position position="203"/>
    </location>
    <ligand>
        <name>Zn(2+)</name>
        <dbReference type="ChEBI" id="CHEBI:29105"/>
    </ligand>
</feature>
<keyword evidence="6 8" id="KW-0472">Membrane</keyword>
<evidence type="ECO:0000313" key="9">
    <source>
        <dbReference type="EMBL" id="AJK69696.1"/>
    </source>
</evidence>
<reference evidence="9 10" key="1">
    <citation type="submission" date="2014-05" db="EMBL/GenBank/DDBJ databases">
        <title>Complete genome sequence of Corynebacterium marinum DSM 44953.</title>
        <authorList>
            <person name="Schaffert L."/>
            <person name="Albersmeier A."/>
            <person name="Kalinowski J."/>
            <person name="Ruckert C."/>
        </authorList>
    </citation>
    <scope>NUCLEOTIDE SEQUENCE [LARGE SCALE GENOMIC DNA]</scope>
    <source>
        <strain evidence="9 10">DSM 44953</strain>
    </source>
</reference>
<dbReference type="InterPro" id="IPR004254">
    <property type="entry name" value="AdipoR/HlyIII-related"/>
</dbReference>
<protein>
    <submittedName>
        <fullName evidence="9">Membrane protein</fullName>
    </submittedName>
</protein>
<evidence type="ECO:0000256" key="2">
    <source>
        <dbReference type="ARBA" id="ARBA00008488"/>
    </source>
</evidence>
<feature type="binding site" evidence="7">
    <location>
        <position position="73"/>
    </location>
    <ligand>
        <name>Zn(2+)</name>
        <dbReference type="ChEBI" id="CHEBI:29105"/>
    </ligand>
</feature>
<dbReference type="RefSeq" id="WP_042622078.1">
    <property type="nucleotide sequence ID" value="NZ_CP007790.1"/>
</dbReference>
<feature type="transmembrane region" description="Helical" evidence="8">
    <location>
        <begin position="169"/>
        <end position="190"/>
    </location>
</feature>
<dbReference type="Proteomes" id="UP000031928">
    <property type="component" value="Chromosome"/>
</dbReference>
<dbReference type="InterPro" id="IPR005744">
    <property type="entry name" value="Hy-lIII"/>
</dbReference>
<name>A0A0B6TYA2_9CORY</name>
<keyword evidence="3" id="KW-1003">Cell membrane</keyword>
<evidence type="ECO:0000256" key="4">
    <source>
        <dbReference type="ARBA" id="ARBA00022692"/>
    </source>
</evidence>
<evidence type="ECO:0000256" key="5">
    <source>
        <dbReference type="ARBA" id="ARBA00022989"/>
    </source>
</evidence>
<evidence type="ECO:0000256" key="3">
    <source>
        <dbReference type="ARBA" id="ARBA00022475"/>
    </source>
</evidence>
<evidence type="ECO:0000256" key="1">
    <source>
        <dbReference type="ARBA" id="ARBA00004651"/>
    </source>
</evidence>
<dbReference type="AlphaFoldDB" id="A0A0B6TYA2"/>
<dbReference type="GO" id="GO:0140911">
    <property type="term" value="F:pore-forming activity"/>
    <property type="evidence" value="ECO:0007669"/>
    <property type="project" value="InterPro"/>
</dbReference>
<proteinExistence type="inferred from homology"/>
<dbReference type="GO" id="GO:0005886">
    <property type="term" value="C:plasma membrane"/>
    <property type="evidence" value="ECO:0007669"/>
    <property type="project" value="UniProtKB-SubCell"/>
</dbReference>
<dbReference type="STRING" id="1224162.B840_10615"/>
<keyword evidence="7" id="KW-0479">Metal-binding</keyword>
<feature type="transmembrane region" description="Helical" evidence="8">
    <location>
        <begin position="142"/>
        <end position="163"/>
    </location>
</feature>
<keyword evidence="5 8" id="KW-1133">Transmembrane helix</keyword>
<feature type="transmembrane region" description="Helical" evidence="8">
    <location>
        <begin position="116"/>
        <end position="135"/>
    </location>
</feature>
<feature type="transmembrane region" description="Helical" evidence="8">
    <location>
        <begin position="92"/>
        <end position="110"/>
    </location>
</feature>
<gene>
    <name evidence="9" type="ORF">B840_10615</name>
</gene>
<dbReference type="KEGG" id="cmq:B840_10615"/>
<feature type="binding site" evidence="7">
    <location>
        <position position="207"/>
    </location>
    <ligand>
        <name>Zn(2+)</name>
        <dbReference type="ChEBI" id="CHEBI:29105"/>
    </ligand>
</feature>
<comment type="subcellular location">
    <subcellularLocation>
        <location evidence="1">Cell membrane</location>
        <topology evidence="1">Multi-pass membrane protein</topology>
    </subcellularLocation>
</comment>
<evidence type="ECO:0000256" key="8">
    <source>
        <dbReference type="SAM" id="Phobius"/>
    </source>
</evidence>
<dbReference type="GO" id="GO:0046872">
    <property type="term" value="F:metal ion binding"/>
    <property type="evidence" value="ECO:0007669"/>
    <property type="project" value="UniProtKB-KW"/>
</dbReference>
<dbReference type="PANTHER" id="PTHR20855">
    <property type="entry name" value="ADIPOR/PROGESTIN RECEPTOR-RELATED"/>
    <property type="match status" value="1"/>
</dbReference>
<dbReference type="NCBIfam" id="TIGR01065">
    <property type="entry name" value="hlyIII"/>
    <property type="match status" value="1"/>
</dbReference>
<keyword evidence="4 8" id="KW-0812">Transmembrane</keyword>
<dbReference type="Pfam" id="PF03006">
    <property type="entry name" value="HlyIII"/>
    <property type="match status" value="1"/>
</dbReference>
<feature type="transmembrane region" description="Helical" evidence="8">
    <location>
        <begin position="23"/>
        <end position="44"/>
    </location>
</feature>
<keyword evidence="10" id="KW-1185">Reference proteome</keyword>
<evidence type="ECO:0000256" key="6">
    <source>
        <dbReference type="ARBA" id="ARBA00023136"/>
    </source>
</evidence>
<organism evidence="9 10">
    <name type="scientific">Corynebacterium marinum DSM 44953</name>
    <dbReference type="NCBI Taxonomy" id="1224162"/>
    <lineage>
        <taxon>Bacteria</taxon>
        <taxon>Bacillati</taxon>
        <taxon>Actinomycetota</taxon>
        <taxon>Actinomycetes</taxon>
        <taxon>Mycobacteriales</taxon>
        <taxon>Corynebacteriaceae</taxon>
        <taxon>Corynebacterium</taxon>
    </lineage>
</organism>
<dbReference type="HOGENOM" id="CLU_051078_2_2_11"/>
<keyword evidence="7" id="KW-0862">Zinc</keyword>
<dbReference type="SMR" id="A0A0B6TYA2"/>
<dbReference type="EMBL" id="CP007790">
    <property type="protein sequence ID" value="AJK69696.1"/>
    <property type="molecule type" value="Genomic_DNA"/>
</dbReference>
<comment type="similarity">
    <text evidence="2">Belongs to the UPF0073 (Hly-III) family.</text>
</comment>
<evidence type="ECO:0000256" key="7">
    <source>
        <dbReference type="PIRSR" id="PIRSR604254-1"/>
    </source>
</evidence>
<dbReference type="PANTHER" id="PTHR20855:SF3">
    <property type="entry name" value="LD03007P"/>
    <property type="match status" value="1"/>
</dbReference>
<accession>A0A0B6TYA2</accession>
<evidence type="ECO:0000313" key="10">
    <source>
        <dbReference type="Proteomes" id="UP000031928"/>
    </source>
</evidence>
<feature type="transmembrane region" description="Helical" evidence="8">
    <location>
        <begin position="50"/>
        <end position="72"/>
    </location>
</feature>